<keyword evidence="8" id="KW-1208">Phospholipid metabolism</keyword>
<dbReference type="InterPro" id="IPR046400">
    <property type="entry name" value="SCS3"/>
</dbReference>
<feature type="transmembrane region" description="Helical" evidence="10">
    <location>
        <begin position="54"/>
        <end position="73"/>
    </location>
</feature>
<sequence length="346" mass="38227">MSARRKPSRSSGSYNEPPLKSPDADAAMANDDSTSPHRTSLARRSPFLPTRLELLLLSIYPATLLLGSVFSIISPTTRNTPYSATTQSHPVDQAPSYFAQKKNIFNVYFVKKGWAWTTGALLLFVLTHPSLGPPMRPVLTPRRVRSVLRWALVTLAWVFVTQWFFGPPLIDTLFRFTGGQCELVRDPAARESMSDAREYITAATCKVAGGTWKGGHDISGHVFLLILGSLLLWLEILPAVLRAEGLRDGRRIVMSDGKTRTAGAEAQRESHAYSVAADEKDPGLGVKVSLAVMALSWWMLLMTAAFFHTWFEKFTGLLVAFSAIWLVYFLPRGVPAYRAVIGMPGV</sequence>
<evidence type="ECO:0000256" key="2">
    <source>
        <dbReference type="ARBA" id="ARBA00022692"/>
    </source>
</evidence>
<dbReference type="Proteomes" id="UP000774617">
    <property type="component" value="Unassembled WGS sequence"/>
</dbReference>
<dbReference type="PANTHER" id="PTHR23129:SF0">
    <property type="entry name" value="ACYL-COENZYME A DIPHOSPHATASE FITM2"/>
    <property type="match status" value="1"/>
</dbReference>
<accession>A0ABQ8G7K7</accession>
<comment type="subcellular location">
    <subcellularLocation>
        <location evidence="1 8">Endoplasmic reticulum membrane</location>
        <topology evidence="1 8">Multi-pass membrane protein</topology>
    </subcellularLocation>
</comment>
<evidence type="ECO:0000256" key="5">
    <source>
        <dbReference type="ARBA" id="ARBA00022989"/>
    </source>
</evidence>
<feature type="transmembrane region" description="Helical" evidence="10">
    <location>
        <begin position="114"/>
        <end position="135"/>
    </location>
</feature>
<reference evidence="11 12" key="1">
    <citation type="journal article" date="2021" name="Nat. Commun.">
        <title>Genetic determinants of endophytism in the Arabidopsis root mycobiome.</title>
        <authorList>
            <person name="Mesny F."/>
            <person name="Miyauchi S."/>
            <person name="Thiergart T."/>
            <person name="Pickel B."/>
            <person name="Atanasova L."/>
            <person name="Karlsson M."/>
            <person name="Huettel B."/>
            <person name="Barry K.W."/>
            <person name="Haridas S."/>
            <person name="Chen C."/>
            <person name="Bauer D."/>
            <person name="Andreopoulos W."/>
            <person name="Pangilinan J."/>
            <person name="LaButti K."/>
            <person name="Riley R."/>
            <person name="Lipzen A."/>
            <person name="Clum A."/>
            <person name="Drula E."/>
            <person name="Henrissat B."/>
            <person name="Kohler A."/>
            <person name="Grigoriev I.V."/>
            <person name="Martin F.M."/>
            <person name="Hacquard S."/>
        </authorList>
    </citation>
    <scope>NUCLEOTIDE SEQUENCE [LARGE SCALE GENOMIC DNA]</scope>
    <source>
        <strain evidence="11 12">MPI-SDFR-AT-0080</strain>
    </source>
</reference>
<comment type="caution">
    <text evidence="11">The sequence shown here is derived from an EMBL/GenBank/DDBJ whole genome shotgun (WGS) entry which is preliminary data.</text>
</comment>
<keyword evidence="12" id="KW-1185">Reference proteome</keyword>
<feature type="transmembrane region" description="Helical" evidence="10">
    <location>
        <begin position="222"/>
        <end position="241"/>
    </location>
</feature>
<evidence type="ECO:0000256" key="6">
    <source>
        <dbReference type="ARBA" id="ARBA00023098"/>
    </source>
</evidence>
<evidence type="ECO:0000256" key="3">
    <source>
        <dbReference type="ARBA" id="ARBA00022801"/>
    </source>
</evidence>
<dbReference type="Pfam" id="PF10261">
    <property type="entry name" value="FIT"/>
    <property type="match status" value="1"/>
</dbReference>
<evidence type="ECO:0000256" key="1">
    <source>
        <dbReference type="ARBA" id="ARBA00004477"/>
    </source>
</evidence>
<keyword evidence="6" id="KW-0443">Lipid metabolism</keyword>
<comment type="catalytic activity">
    <reaction evidence="8">
        <text>an acyl-CoA + H2O = an acyl-4'-phosphopantetheine + adenosine 3',5'-bisphosphate + 2 H(+)</text>
        <dbReference type="Rhea" id="RHEA:50044"/>
        <dbReference type="ChEBI" id="CHEBI:15377"/>
        <dbReference type="ChEBI" id="CHEBI:15378"/>
        <dbReference type="ChEBI" id="CHEBI:58342"/>
        <dbReference type="ChEBI" id="CHEBI:58343"/>
        <dbReference type="ChEBI" id="CHEBI:132023"/>
    </reaction>
</comment>
<feature type="transmembrane region" description="Helical" evidence="10">
    <location>
        <begin position="288"/>
        <end position="308"/>
    </location>
</feature>
<evidence type="ECO:0000256" key="8">
    <source>
        <dbReference type="HAMAP-Rule" id="MF_03231"/>
    </source>
</evidence>
<dbReference type="EC" id="3.6.1.-" evidence="8"/>
<comment type="function">
    <text evidence="8">Fatty acyl-coenzyme A (CoA) diphosphatase that hydrolyzes fatty acyl-CoA to yield acyl-4'-phosphopantetheine and adenosine 3',5'-bisphosphate. Preferentially hydrolyzes unsaturated long-chain acyl-CoA substrates in the endoplasmic reticulum (ER) lumen. This catalytic activity is required for maintaining ER structure and for lipid droplets (LDs) biogenesis, which are lipid storage organelles involved in maintaining lipid and energy homeostasis. May directly bind to diacylglycerol (DAGs) and triacylglycerol, which is also important for LD biogenesis. May support directional budding of nacent LDs from the ER into the cytosol by reducing DAG levels at sites of LD formation. May play a role in the regulation of cell morphology and cytoskeletal organization. Involved in phospholipid biosynthesis.</text>
</comment>
<feature type="active site" evidence="8">
    <location>
        <position position="308"/>
    </location>
</feature>
<evidence type="ECO:0000313" key="11">
    <source>
        <dbReference type="EMBL" id="KAH7047386.1"/>
    </source>
</evidence>
<gene>
    <name evidence="8" type="primary">SCS3</name>
    <name evidence="8" type="synonym">FIT2B</name>
    <name evidence="11" type="ORF">B0J12DRAFT_119962</name>
</gene>
<name>A0ABQ8G7K7_9PEZI</name>
<feature type="active site" evidence="8">
    <location>
        <position position="221"/>
    </location>
</feature>
<keyword evidence="5 8" id="KW-1133">Transmembrane helix</keyword>
<organism evidence="11 12">
    <name type="scientific">Macrophomina phaseolina</name>
    <dbReference type="NCBI Taxonomy" id="35725"/>
    <lineage>
        <taxon>Eukaryota</taxon>
        <taxon>Fungi</taxon>
        <taxon>Dikarya</taxon>
        <taxon>Ascomycota</taxon>
        <taxon>Pezizomycotina</taxon>
        <taxon>Dothideomycetes</taxon>
        <taxon>Dothideomycetes incertae sedis</taxon>
        <taxon>Botryosphaeriales</taxon>
        <taxon>Botryosphaeriaceae</taxon>
        <taxon>Macrophomina</taxon>
    </lineage>
</organism>
<dbReference type="HAMAP" id="MF_03231">
    <property type="entry name" value="SCS3"/>
    <property type="match status" value="1"/>
</dbReference>
<dbReference type="EMBL" id="JAGTJR010000016">
    <property type="protein sequence ID" value="KAH7047386.1"/>
    <property type="molecule type" value="Genomic_DNA"/>
</dbReference>
<feature type="transmembrane region" description="Helical" evidence="10">
    <location>
        <begin position="147"/>
        <end position="165"/>
    </location>
</feature>
<evidence type="ECO:0000256" key="7">
    <source>
        <dbReference type="ARBA" id="ARBA00023136"/>
    </source>
</evidence>
<evidence type="ECO:0000256" key="10">
    <source>
        <dbReference type="SAM" id="Phobius"/>
    </source>
</evidence>
<keyword evidence="2 8" id="KW-0812">Transmembrane</keyword>
<evidence type="ECO:0000313" key="12">
    <source>
        <dbReference type="Proteomes" id="UP000774617"/>
    </source>
</evidence>
<keyword evidence="8" id="KW-0594">Phospholipid biosynthesis</keyword>
<comment type="catalytic activity">
    <reaction evidence="8">
        <text>(5Z,8Z,11Z,14Z)-eicosatetraenoyl-CoA + H2O = S-(5Z,8Z,11Z,14Z-eicosatetraenoyl)-4'-phosphopantetheine + adenosine 3',5'-bisphosphate + 2 H(+)</text>
        <dbReference type="Rhea" id="RHEA:65568"/>
        <dbReference type="ChEBI" id="CHEBI:15377"/>
        <dbReference type="ChEBI" id="CHEBI:15378"/>
        <dbReference type="ChEBI" id="CHEBI:57368"/>
        <dbReference type="ChEBI" id="CHEBI:58343"/>
        <dbReference type="ChEBI" id="CHEBI:156554"/>
    </reaction>
</comment>
<keyword evidence="7 8" id="KW-0472">Membrane</keyword>
<keyword evidence="3 8" id="KW-0378">Hydrolase</keyword>
<feature type="region of interest" description="Disordered" evidence="9">
    <location>
        <begin position="1"/>
        <end position="42"/>
    </location>
</feature>
<evidence type="ECO:0000256" key="4">
    <source>
        <dbReference type="ARBA" id="ARBA00022824"/>
    </source>
</evidence>
<proteinExistence type="inferred from homology"/>
<evidence type="ECO:0000256" key="9">
    <source>
        <dbReference type="SAM" id="MobiDB-lite"/>
    </source>
</evidence>
<keyword evidence="8" id="KW-0444">Lipid biosynthesis</keyword>
<keyword evidence="4 8" id="KW-0256">Endoplasmic reticulum</keyword>
<comment type="similarity">
    <text evidence="8">Belongs to the FIT family. Fungal FIT2B/SCS3 subfamily.</text>
</comment>
<protein>
    <recommendedName>
        <fullName evidence="8">Acyl-coenzyme A diphosphatase SCS3</fullName>
        <ecNumber evidence="8">3.6.1.-</ecNumber>
    </recommendedName>
    <alternativeName>
        <fullName evidence="8">FIT family protein SCS3</fullName>
    </alternativeName>
</protein>
<dbReference type="InterPro" id="IPR019388">
    <property type="entry name" value="FIT"/>
</dbReference>
<comment type="catalytic activity">
    <reaction evidence="8">
        <text>(9Z)-octadecenoyl-CoA + H2O = S-(9Z-octadecenoyl)-4'-phosphopantetheine + adenosine 3',5'-bisphosphate + 2 H(+)</text>
        <dbReference type="Rhea" id="RHEA:65564"/>
        <dbReference type="ChEBI" id="CHEBI:15377"/>
        <dbReference type="ChEBI" id="CHEBI:15378"/>
        <dbReference type="ChEBI" id="CHEBI:57387"/>
        <dbReference type="ChEBI" id="CHEBI:58343"/>
        <dbReference type="ChEBI" id="CHEBI:156553"/>
    </reaction>
</comment>
<dbReference type="PANTHER" id="PTHR23129">
    <property type="entry name" value="ACYL-COENZYME A DIPHOSPHATASE FITM2"/>
    <property type="match status" value="1"/>
</dbReference>
<comment type="catalytic activity">
    <reaction evidence="8">
        <text>hexadecanoyl-CoA + H2O = S-hexadecanoyl-4'-phosphopantetheine + adenosine 3',5'-bisphosphate + 2 H(+)</text>
        <dbReference type="Rhea" id="RHEA:50032"/>
        <dbReference type="ChEBI" id="CHEBI:15377"/>
        <dbReference type="ChEBI" id="CHEBI:15378"/>
        <dbReference type="ChEBI" id="CHEBI:57379"/>
        <dbReference type="ChEBI" id="CHEBI:58343"/>
        <dbReference type="ChEBI" id="CHEBI:132018"/>
    </reaction>
</comment>
<feature type="transmembrane region" description="Helical" evidence="10">
    <location>
        <begin position="314"/>
        <end position="331"/>
    </location>
</feature>